<dbReference type="InterPro" id="IPR000909">
    <property type="entry name" value="PLipase_C_PInositol-sp_X_dom"/>
</dbReference>
<dbReference type="EMBL" id="JBDFQZ010000011">
    <property type="protein sequence ID" value="KAK9677565.1"/>
    <property type="molecule type" value="Genomic_DNA"/>
</dbReference>
<evidence type="ECO:0000313" key="2">
    <source>
        <dbReference type="EMBL" id="KAK9677565.1"/>
    </source>
</evidence>
<reference evidence="2" key="1">
    <citation type="submission" date="2024-03" db="EMBL/GenBank/DDBJ databases">
        <title>WGS assembly of Saponaria officinalis var. Norfolk2.</title>
        <authorList>
            <person name="Jenkins J."/>
            <person name="Shu S."/>
            <person name="Grimwood J."/>
            <person name="Barry K."/>
            <person name="Goodstein D."/>
            <person name="Schmutz J."/>
            <person name="Leebens-Mack J."/>
            <person name="Osbourn A."/>
        </authorList>
    </citation>
    <scope>NUCLEOTIDE SEQUENCE [LARGE SCALE GENOMIC DNA]</scope>
    <source>
        <strain evidence="2">JIC</strain>
    </source>
</reference>
<dbReference type="Gene3D" id="3.20.20.190">
    <property type="entry name" value="Phosphatidylinositol (PI) phosphodiesterase"/>
    <property type="match status" value="1"/>
</dbReference>
<proteinExistence type="predicted"/>
<dbReference type="InterPro" id="IPR051057">
    <property type="entry name" value="PI-PLC_domain"/>
</dbReference>
<accession>A0AAW1HMA0</accession>
<organism evidence="2 3">
    <name type="scientific">Saponaria officinalis</name>
    <name type="common">Common soapwort</name>
    <name type="synonym">Lychnis saponaria</name>
    <dbReference type="NCBI Taxonomy" id="3572"/>
    <lineage>
        <taxon>Eukaryota</taxon>
        <taxon>Viridiplantae</taxon>
        <taxon>Streptophyta</taxon>
        <taxon>Embryophyta</taxon>
        <taxon>Tracheophyta</taxon>
        <taxon>Spermatophyta</taxon>
        <taxon>Magnoliopsida</taxon>
        <taxon>eudicotyledons</taxon>
        <taxon>Gunneridae</taxon>
        <taxon>Pentapetalae</taxon>
        <taxon>Caryophyllales</taxon>
        <taxon>Caryophyllaceae</taxon>
        <taxon>Caryophylleae</taxon>
        <taxon>Saponaria</taxon>
    </lineage>
</organism>
<dbReference type="PANTHER" id="PTHR13593:SF113">
    <property type="entry name" value="SI:DKEY-266F7.9"/>
    <property type="match status" value="1"/>
</dbReference>
<dbReference type="InterPro" id="IPR017946">
    <property type="entry name" value="PLC-like_Pdiesterase_TIM-brl"/>
</dbReference>
<dbReference type="SUPFAM" id="SSF51695">
    <property type="entry name" value="PLC-like phosphodiesterases"/>
    <property type="match status" value="1"/>
</dbReference>
<gene>
    <name evidence="2" type="ORF">RND81_11G152300</name>
</gene>
<name>A0AAW1HMA0_SAPOF</name>
<sequence length="383" mass="42786">MGNAVSQPIEQIAREVSQPIEQVVRAVSVPIEQIARGVSQPIEQIVHGVSEPIGQIACEVSRPMEQIARGVSQHFEKGISIRAERDSLADLKQRHGCDYPGCEHRPSDRKNWMASLGPGRLAINEIVWPATHNSATNGIGSFITRPFAECQTLSIYNQLVKGVRLLDVRVQQDGLVCHGPIKGYHVGVVFQDVKRFLSETVSEIIILEIRTEFEHNDPPEFDKYLVEGLGDYLIRQDDNVFDMTVGQVLPKRVICIWKPRNSAAPQVGGLLWSARYLKDDWINTDLPLTKFQGNLTHLGEQPPVSVRKFFYRVENTLTPQADNPGLYLTALTGWINGYARLFIAQCFSTGIADRLQVFSTDFVDDDFVDACVGLTYARVEGNA</sequence>
<evidence type="ECO:0000313" key="3">
    <source>
        <dbReference type="Proteomes" id="UP001443914"/>
    </source>
</evidence>
<comment type="caution">
    <text evidence="2">The sequence shown here is derived from an EMBL/GenBank/DDBJ whole genome shotgun (WGS) entry which is preliminary data.</text>
</comment>
<dbReference type="PROSITE" id="PS50007">
    <property type="entry name" value="PIPLC_X_DOMAIN"/>
    <property type="match status" value="1"/>
</dbReference>
<evidence type="ECO:0000259" key="1">
    <source>
        <dbReference type="SMART" id="SM00148"/>
    </source>
</evidence>
<dbReference type="Proteomes" id="UP001443914">
    <property type="component" value="Unassembled WGS sequence"/>
</dbReference>
<keyword evidence="3" id="KW-1185">Reference proteome</keyword>
<feature type="domain" description="Phosphatidylinositol-specific phospholipase C X" evidence="1">
    <location>
        <begin position="120"/>
        <end position="258"/>
    </location>
</feature>
<dbReference type="SMART" id="SM00148">
    <property type="entry name" value="PLCXc"/>
    <property type="match status" value="1"/>
</dbReference>
<dbReference type="AlphaFoldDB" id="A0AAW1HMA0"/>
<dbReference type="PANTHER" id="PTHR13593">
    <property type="match status" value="1"/>
</dbReference>
<protein>
    <recommendedName>
        <fullName evidence="1">Phosphatidylinositol-specific phospholipase C X domain-containing protein</fullName>
    </recommendedName>
</protein>
<dbReference type="GO" id="GO:0006629">
    <property type="term" value="P:lipid metabolic process"/>
    <property type="evidence" value="ECO:0007669"/>
    <property type="project" value="InterPro"/>
</dbReference>
<dbReference type="GO" id="GO:0008081">
    <property type="term" value="F:phosphoric diester hydrolase activity"/>
    <property type="evidence" value="ECO:0007669"/>
    <property type="project" value="InterPro"/>
</dbReference>
<dbReference type="Pfam" id="PF00388">
    <property type="entry name" value="PI-PLC-X"/>
    <property type="match status" value="1"/>
</dbReference>